<dbReference type="PROSITE" id="PS00191">
    <property type="entry name" value="CYTOCHROME_B5_1"/>
    <property type="match status" value="1"/>
</dbReference>
<evidence type="ECO:0000256" key="7">
    <source>
        <dbReference type="ARBA" id="ARBA00038168"/>
    </source>
</evidence>
<comment type="similarity">
    <text evidence="7 8">Belongs to the cytochrome b5 family.</text>
</comment>
<dbReference type="InterPro" id="IPR036400">
    <property type="entry name" value="Cyt_B5-like_heme/steroid_sf"/>
</dbReference>
<evidence type="ECO:0000256" key="1">
    <source>
        <dbReference type="ARBA" id="ARBA00004370"/>
    </source>
</evidence>
<keyword evidence="6 8" id="KW-0472">Membrane</keyword>
<dbReference type="GO" id="GO:0009707">
    <property type="term" value="C:chloroplast outer membrane"/>
    <property type="evidence" value="ECO:0007669"/>
    <property type="project" value="EnsemblPlants"/>
</dbReference>
<evidence type="ECO:0000256" key="5">
    <source>
        <dbReference type="ARBA" id="ARBA00023004"/>
    </source>
</evidence>
<gene>
    <name evidence="10" type="ORF">A4U43_C06F19770</name>
</gene>
<evidence type="ECO:0000256" key="3">
    <source>
        <dbReference type="ARBA" id="ARBA00022692"/>
    </source>
</evidence>
<dbReference type="OMA" id="WIVITRD"/>
<dbReference type="EMBL" id="CM007386">
    <property type="protein sequence ID" value="ONK67400.1"/>
    <property type="molecule type" value="Genomic_DNA"/>
</dbReference>
<feature type="transmembrane region" description="Helical" evidence="8">
    <location>
        <begin position="114"/>
        <end position="133"/>
    </location>
</feature>
<dbReference type="GO" id="GO:0046872">
    <property type="term" value="F:metal ion binding"/>
    <property type="evidence" value="ECO:0007669"/>
    <property type="project" value="UniProtKB-UniRule"/>
</dbReference>
<evidence type="ECO:0000256" key="4">
    <source>
        <dbReference type="ARBA" id="ARBA00022723"/>
    </source>
</evidence>
<dbReference type="Pfam" id="PF00173">
    <property type="entry name" value="Cyt-b5"/>
    <property type="match status" value="1"/>
</dbReference>
<organism evidence="10 11">
    <name type="scientific">Asparagus officinalis</name>
    <name type="common">Garden asparagus</name>
    <dbReference type="NCBI Taxonomy" id="4686"/>
    <lineage>
        <taxon>Eukaryota</taxon>
        <taxon>Viridiplantae</taxon>
        <taxon>Streptophyta</taxon>
        <taxon>Embryophyta</taxon>
        <taxon>Tracheophyta</taxon>
        <taxon>Spermatophyta</taxon>
        <taxon>Magnoliopsida</taxon>
        <taxon>Liliopsida</taxon>
        <taxon>Asparagales</taxon>
        <taxon>Asparagaceae</taxon>
        <taxon>Asparagoideae</taxon>
        <taxon>Asparagus</taxon>
    </lineage>
</organism>
<comment type="subcellular location">
    <subcellularLocation>
        <location evidence="1">Membrane</location>
    </subcellularLocation>
</comment>
<feature type="domain" description="Cytochrome b5 heme-binding" evidence="9">
    <location>
        <begin position="5"/>
        <end position="81"/>
    </location>
</feature>
<keyword evidence="3 8" id="KW-0812">Transmembrane</keyword>
<dbReference type="InterPro" id="IPR050668">
    <property type="entry name" value="Cytochrome_b5"/>
</dbReference>
<evidence type="ECO:0000313" key="10">
    <source>
        <dbReference type="EMBL" id="ONK67400.1"/>
    </source>
</evidence>
<name>A0A5P1ETL3_ASPOF</name>
<dbReference type="InterPro" id="IPR001199">
    <property type="entry name" value="Cyt_B5-like_heme/steroid-bd"/>
</dbReference>
<evidence type="ECO:0000259" key="9">
    <source>
        <dbReference type="PROSITE" id="PS50255"/>
    </source>
</evidence>
<dbReference type="GO" id="GO:0010319">
    <property type="term" value="C:stromule"/>
    <property type="evidence" value="ECO:0007669"/>
    <property type="project" value="EnsemblPlants"/>
</dbReference>
<sequence>MPTITKLFSVKEASQHNTRDDCWLIIDGKVYDVTKYLDDHPGGDDVLLSATGRDSTEDFEDAGHSSDARKLMEEFFIGEIDTDSTAIPELEIFTKDHQKSSDLANKFLNKAVQYWAFPAAAIGIPIVVAALLYSHKR</sequence>
<accession>A0A5P1ETL3</accession>
<dbReference type="PROSITE" id="PS50255">
    <property type="entry name" value="CYTOCHROME_B5_2"/>
    <property type="match status" value="1"/>
</dbReference>
<dbReference type="Gene3D" id="3.10.120.10">
    <property type="entry name" value="Cytochrome b5-like heme/steroid binding domain"/>
    <property type="match status" value="1"/>
</dbReference>
<keyword evidence="5 8" id="KW-0408">Iron</keyword>
<dbReference type="Proteomes" id="UP000243459">
    <property type="component" value="Chromosome 6"/>
</dbReference>
<keyword evidence="11" id="KW-1185">Reference proteome</keyword>
<dbReference type="PANTHER" id="PTHR19359:SF25">
    <property type="entry name" value="CYTOCHROME B5 HEME-BINDING DOMAIN-CONTAINING PROTEIN"/>
    <property type="match status" value="1"/>
</dbReference>
<dbReference type="GO" id="GO:0020037">
    <property type="term" value="F:heme binding"/>
    <property type="evidence" value="ECO:0007669"/>
    <property type="project" value="UniProtKB-UniRule"/>
</dbReference>
<evidence type="ECO:0000256" key="2">
    <source>
        <dbReference type="ARBA" id="ARBA00022617"/>
    </source>
</evidence>
<keyword evidence="4 8" id="KW-0479">Metal-binding</keyword>
<dbReference type="Gramene" id="ONK67400">
    <property type="protein sequence ID" value="ONK67400"/>
    <property type="gene ID" value="A4U43_C06F19770"/>
</dbReference>
<dbReference type="SMART" id="SM01117">
    <property type="entry name" value="Cyt-b5"/>
    <property type="match status" value="1"/>
</dbReference>
<dbReference type="PRINTS" id="PR00363">
    <property type="entry name" value="CYTOCHROMEB5"/>
</dbReference>
<dbReference type="AlphaFoldDB" id="A0A5P1ETL3"/>
<evidence type="ECO:0000313" key="11">
    <source>
        <dbReference type="Proteomes" id="UP000243459"/>
    </source>
</evidence>
<evidence type="ECO:0000256" key="8">
    <source>
        <dbReference type="RuleBase" id="RU362121"/>
    </source>
</evidence>
<keyword evidence="2 8" id="KW-0349">Heme</keyword>
<dbReference type="PANTHER" id="PTHR19359">
    <property type="entry name" value="CYTOCHROME B5"/>
    <property type="match status" value="1"/>
</dbReference>
<protein>
    <recommendedName>
        <fullName evidence="9">Cytochrome b5 heme-binding domain-containing protein</fullName>
    </recommendedName>
</protein>
<dbReference type="OrthoDB" id="260519at2759"/>
<dbReference type="FunFam" id="3.10.120.10:FF:000002">
    <property type="entry name" value="Cytochrome b5 type B"/>
    <property type="match status" value="1"/>
</dbReference>
<dbReference type="SUPFAM" id="SSF55856">
    <property type="entry name" value="Cytochrome b5-like heme/steroid binding domain"/>
    <property type="match status" value="1"/>
</dbReference>
<proteinExistence type="inferred from homology"/>
<dbReference type="InterPro" id="IPR018506">
    <property type="entry name" value="Cyt_B5_heme-BS"/>
</dbReference>
<reference evidence="11" key="1">
    <citation type="journal article" date="2017" name="Nat. Commun.">
        <title>The asparagus genome sheds light on the origin and evolution of a young Y chromosome.</title>
        <authorList>
            <person name="Harkess A."/>
            <person name="Zhou J."/>
            <person name="Xu C."/>
            <person name="Bowers J.E."/>
            <person name="Van der Hulst R."/>
            <person name="Ayyampalayam S."/>
            <person name="Mercati F."/>
            <person name="Riccardi P."/>
            <person name="McKain M.R."/>
            <person name="Kakrana A."/>
            <person name="Tang H."/>
            <person name="Ray J."/>
            <person name="Groenendijk J."/>
            <person name="Arikit S."/>
            <person name="Mathioni S.M."/>
            <person name="Nakano M."/>
            <person name="Shan H."/>
            <person name="Telgmann-Rauber A."/>
            <person name="Kanno A."/>
            <person name="Yue Z."/>
            <person name="Chen H."/>
            <person name="Li W."/>
            <person name="Chen Y."/>
            <person name="Xu X."/>
            <person name="Zhang Y."/>
            <person name="Luo S."/>
            <person name="Chen H."/>
            <person name="Gao J."/>
            <person name="Mao Z."/>
            <person name="Pires J.C."/>
            <person name="Luo M."/>
            <person name="Kudrna D."/>
            <person name="Wing R.A."/>
            <person name="Meyers B.C."/>
            <person name="Yi K."/>
            <person name="Kong H."/>
            <person name="Lavrijsen P."/>
            <person name="Sunseri F."/>
            <person name="Falavigna A."/>
            <person name="Ye Y."/>
            <person name="Leebens-Mack J.H."/>
            <person name="Chen G."/>
        </authorList>
    </citation>
    <scope>NUCLEOTIDE SEQUENCE [LARGE SCALE GENOMIC DNA]</scope>
    <source>
        <strain evidence="11">cv. DH0086</strain>
    </source>
</reference>
<evidence type="ECO:0000256" key="6">
    <source>
        <dbReference type="ARBA" id="ARBA00023136"/>
    </source>
</evidence>
<keyword evidence="8" id="KW-1133">Transmembrane helix</keyword>